<feature type="transmembrane region" description="Helical" evidence="7">
    <location>
        <begin position="418"/>
        <end position="441"/>
    </location>
</feature>
<keyword evidence="4 7" id="KW-1133">Transmembrane helix</keyword>
<feature type="transmembrane region" description="Helical" evidence="7">
    <location>
        <begin position="346"/>
        <end position="365"/>
    </location>
</feature>
<protein>
    <recommendedName>
        <fullName evidence="6">Transporter</fullName>
    </recommendedName>
</protein>
<accession>A0A1A5YU77</accession>
<dbReference type="GO" id="GO:0015293">
    <property type="term" value="F:symporter activity"/>
    <property type="evidence" value="ECO:0007669"/>
    <property type="project" value="UniProtKB-KW"/>
</dbReference>
<feature type="transmembrane region" description="Helical" evidence="7">
    <location>
        <begin position="20"/>
        <end position="36"/>
    </location>
</feature>
<feature type="transmembrane region" description="Helical" evidence="7">
    <location>
        <begin position="385"/>
        <end position="406"/>
    </location>
</feature>
<comment type="caution">
    <text evidence="8">The sequence shown here is derived from an EMBL/GenBank/DDBJ whole genome shotgun (WGS) entry which is preliminary data.</text>
</comment>
<evidence type="ECO:0000256" key="4">
    <source>
        <dbReference type="ARBA" id="ARBA00022989"/>
    </source>
</evidence>
<dbReference type="Pfam" id="PF00209">
    <property type="entry name" value="SNF"/>
    <property type="match status" value="2"/>
</dbReference>
<keyword evidence="5 7" id="KW-0472">Membrane</keyword>
<feature type="transmembrane region" description="Helical" evidence="7">
    <location>
        <begin position="220"/>
        <end position="242"/>
    </location>
</feature>
<feature type="transmembrane region" description="Helical" evidence="7">
    <location>
        <begin position="150"/>
        <end position="168"/>
    </location>
</feature>
<keyword evidence="9" id="KW-1185">Reference proteome</keyword>
<dbReference type="NCBIfam" id="NF037979">
    <property type="entry name" value="Na_transp"/>
    <property type="match status" value="1"/>
</dbReference>
<dbReference type="PROSITE" id="PS50267">
    <property type="entry name" value="NA_NEUROTRAN_SYMP_3"/>
    <property type="match status" value="1"/>
</dbReference>
<feature type="transmembrane region" description="Helical" evidence="7">
    <location>
        <begin position="180"/>
        <end position="200"/>
    </location>
</feature>
<gene>
    <name evidence="8" type="ORF">A7K91_19755</name>
</gene>
<proteinExistence type="inferred from homology"/>
<feature type="transmembrane region" description="Helical" evidence="7">
    <location>
        <begin position="303"/>
        <end position="325"/>
    </location>
</feature>
<sequence length="448" mass="48409">MGNKKHVSSGASEDRFTKAGFIISAIGSSAGLGNIWKFPYITGQYGGAAFFLLFTVCLLLVGFPILLAELAIGRGSRASAAHSFMKLGAGRTWKAAGLLQVLVPFLILSFYVIVVGWTLHYTVQAFSGRLFQNGDFVAQFSQYTSGYMPLVWQAVAMVLVGLIVVKGVKGGIEKYNKVLIPAMVILLVLLMIRAVTLPGAEEGLSFFLKPDFTQLTPESALVALGHAFFSLSLGMGIMLTYGAYVDQRQSLGTATAAIGAGDLLYALVAGLIIFPTTFSFGISPDEGPSLVFIALPAAFSSMPLGWLFGGFFFLLLAIAALTSSVSIMEVPIAFAKEQWGWSRKKAVWIIASSSFALGVPLSMSLGLRPEFAFGGKTFFDWMDFLTSNILLPLSGILIAIFTGYYWKKAAEAAGLTMLWLRLWLFTLRFIAPVLMVLVLLYTSGVIRF</sequence>
<feature type="transmembrane region" description="Helical" evidence="7">
    <location>
        <begin position="48"/>
        <end position="72"/>
    </location>
</feature>
<dbReference type="PRINTS" id="PR00176">
    <property type="entry name" value="NANEUSMPORT"/>
</dbReference>
<dbReference type="Proteomes" id="UP000092024">
    <property type="component" value="Unassembled WGS sequence"/>
</dbReference>
<dbReference type="PANTHER" id="PTHR42948:SF1">
    <property type="entry name" value="TRANSPORTER"/>
    <property type="match status" value="1"/>
</dbReference>
<dbReference type="PROSITE" id="PS00610">
    <property type="entry name" value="NA_NEUROTRAN_SYMP_1"/>
    <property type="match status" value="1"/>
</dbReference>
<dbReference type="PANTHER" id="PTHR42948">
    <property type="entry name" value="TRANSPORTER"/>
    <property type="match status" value="1"/>
</dbReference>
<evidence type="ECO:0000256" key="3">
    <source>
        <dbReference type="ARBA" id="ARBA00022692"/>
    </source>
</evidence>
<organism evidence="8 9">
    <name type="scientific">Paenibacillus oryzae</name>
    <dbReference type="NCBI Taxonomy" id="1844972"/>
    <lineage>
        <taxon>Bacteria</taxon>
        <taxon>Bacillati</taxon>
        <taxon>Bacillota</taxon>
        <taxon>Bacilli</taxon>
        <taxon>Bacillales</taxon>
        <taxon>Paenibacillaceae</taxon>
        <taxon>Paenibacillus</taxon>
    </lineage>
</organism>
<keyword evidence="6" id="KW-0769">Symport</keyword>
<dbReference type="AlphaFoldDB" id="A0A1A5YU77"/>
<dbReference type="SUPFAM" id="SSF161070">
    <property type="entry name" value="SNF-like"/>
    <property type="match status" value="1"/>
</dbReference>
<feature type="transmembrane region" description="Helical" evidence="7">
    <location>
        <begin position="263"/>
        <end position="283"/>
    </location>
</feature>
<dbReference type="InterPro" id="IPR047218">
    <property type="entry name" value="YocR/YhdH-like"/>
</dbReference>
<name>A0A1A5YU77_9BACL</name>
<dbReference type="InterPro" id="IPR000175">
    <property type="entry name" value="Na/ntran_symport"/>
</dbReference>
<evidence type="ECO:0000256" key="7">
    <source>
        <dbReference type="SAM" id="Phobius"/>
    </source>
</evidence>
<feature type="transmembrane region" description="Helical" evidence="7">
    <location>
        <begin position="93"/>
        <end position="119"/>
    </location>
</feature>
<dbReference type="InterPro" id="IPR037272">
    <property type="entry name" value="SNS_sf"/>
</dbReference>
<keyword evidence="3 6" id="KW-0812">Transmembrane</keyword>
<evidence type="ECO:0000313" key="9">
    <source>
        <dbReference type="Proteomes" id="UP000092024"/>
    </source>
</evidence>
<evidence type="ECO:0000313" key="8">
    <source>
        <dbReference type="EMBL" id="OBR69123.1"/>
    </source>
</evidence>
<dbReference type="STRING" id="1844972.A7K91_19755"/>
<dbReference type="EMBL" id="LYPA01000021">
    <property type="protein sequence ID" value="OBR69123.1"/>
    <property type="molecule type" value="Genomic_DNA"/>
</dbReference>
<evidence type="ECO:0000256" key="5">
    <source>
        <dbReference type="ARBA" id="ARBA00023136"/>
    </source>
</evidence>
<evidence type="ECO:0000256" key="1">
    <source>
        <dbReference type="ARBA" id="ARBA00004141"/>
    </source>
</evidence>
<dbReference type="CDD" id="cd10336">
    <property type="entry name" value="SLC6sbd_Tyt1-Like"/>
    <property type="match status" value="1"/>
</dbReference>
<evidence type="ECO:0000256" key="2">
    <source>
        <dbReference type="ARBA" id="ARBA00022448"/>
    </source>
</evidence>
<keyword evidence="2 6" id="KW-0813">Transport</keyword>
<comment type="subcellular location">
    <subcellularLocation>
        <location evidence="1">Membrane</location>
        <topology evidence="1">Multi-pass membrane protein</topology>
    </subcellularLocation>
</comment>
<evidence type="ECO:0000256" key="6">
    <source>
        <dbReference type="RuleBase" id="RU003732"/>
    </source>
</evidence>
<dbReference type="GO" id="GO:0016020">
    <property type="term" value="C:membrane"/>
    <property type="evidence" value="ECO:0007669"/>
    <property type="project" value="UniProtKB-SubCell"/>
</dbReference>
<reference evidence="8 9" key="1">
    <citation type="submission" date="2016-05" db="EMBL/GenBank/DDBJ databases">
        <title>Paenibacillus oryzae. sp. nov., isolated from the rice root.</title>
        <authorList>
            <person name="Zhang J."/>
            <person name="Zhang X."/>
        </authorList>
    </citation>
    <scope>NUCLEOTIDE SEQUENCE [LARGE SCALE GENOMIC DNA]</scope>
    <source>
        <strain evidence="8 9">1DrF-4</strain>
    </source>
</reference>
<comment type="similarity">
    <text evidence="6">Belongs to the sodium:neurotransmitter symporter (SNF) (TC 2.A.22) family.</text>
</comment>
<dbReference type="OrthoDB" id="9762833at2"/>
<dbReference type="RefSeq" id="WP_068678656.1">
    <property type="nucleotide sequence ID" value="NZ_LYPA01000021.1"/>
</dbReference>